<keyword evidence="2" id="KW-1133">Transmembrane helix</keyword>
<feature type="region of interest" description="Disordered" evidence="1">
    <location>
        <begin position="1"/>
        <end position="38"/>
    </location>
</feature>
<gene>
    <name evidence="3" type="ORF">D7B24_000226</name>
</gene>
<feature type="region of interest" description="Disordered" evidence="1">
    <location>
        <begin position="65"/>
        <end position="101"/>
    </location>
</feature>
<keyword evidence="2" id="KW-0472">Membrane</keyword>
<evidence type="ECO:0000313" key="3">
    <source>
        <dbReference type="EMBL" id="RNJ60031.1"/>
    </source>
</evidence>
<evidence type="ECO:0000313" key="4">
    <source>
        <dbReference type="Proteomes" id="UP000267145"/>
    </source>
</evidence>
<feature type="transmembrane region" description="Helical" evidence="2">
    <location>
        <begin position="111"/>
        <end position="135"/>
    </location>
</feature>
<evidence type="ECO:0008006" key="5">
    <source>
        <dbReference type="Google" id="ProtNLM"/>
    </source>
</evidence>
<comment type="caution">
    <text evidence="3">The sequence shown here is derived from an EMBL/GenBank/DDBJ whole genome shotgun (WGS) entry which is preliminary data.</text>
</comment>
<name>A0A3M9YIX0_9PEZI</name>
<sequence>MATGYSPASTGVDGTSTAYSYPSQYSDGQHQQHQQQQYNSGLMATSDYQQSGLMATTDYPDATAAAKAEAIQDHHQQHQSHAGYPQHSHSPPPATPTSSEGRICGLRKTTFWLIVLSAVLAAGLIGAAVAAGILASQNSNGNGSAGSGAATTASGPATTTTAAVSASASESAATTRSATSTASATDFTAIPIPTQASSGLGVTDPGCPGVNGTEYTVPGTDLVFERLCGVNFAGNDIGHIPMTRMEDCLMLCASQYISPQGAAGSCLGVVWGYGGRQGTNAAYCWLKFSKTIREDVADTETAWLIPK</sequence>
<dbReference type="RefSeq" id="XP_028498189.1">
    <property type="nucleotide sequence ID" value="XM_028634487.1"/>
</dbReference>
<accession>A0A3M9YIX0</accession>
<dbReference type="GeneID" id="39603915"/>
<keyword evidence="4" id="KW-1185">Reference proteome</keyword>
<dbReference type="AlphaFoldDB" id="A0A3M9YIX0"/>
<reference evidence="3 4" key="1">
    <citation type="submission" date="2018-10" db="EMBL/GenBank/DDBJ databases">
        <title>Genome sequence of Verticillium nonalfalfae VnAa140.</title>
        <authorList>
            <person name="Stajich J.E."/>
            <person name="Kasson M.T."/>
        </authorList>
    </citation>
    <scope>NUCLEOTIDE SEQUENCE [LARGE SCALE GENOMIC DNA]</scope>
    <source>
        <strain evidence="3 4">VnAa140</strain>
    </source>
</reference>
<proteinExistence type="predicted"/>
<dbReference type="STRING" id="1051616.A0A3M9YIX0"/>
<protein>
    <recommendedName>
        <fullName evidence="5">Apple domain-containing protein</fullName>
    </recommendedName>
</protein>
<organism evidence="3 4">
    <name type="scientific">Verticillium nonalfalfae</name>
    <dbReference type="NCBI Taxonomy" id="1051616"/>
    <lineage>
        <taxon>Eukaryota</taxon>
        <taxon>Fungi</taxon>
        <taxon>Dikarya</taxon>
        <taxon>Ascomycota</taxon>
        <taxon>Pezizomycotina</taxon>
        <taxon>Sordariomycetes</taxon>
        <taxon>Hypocreomycetidae</taxon>
        <taxon>Glomerellales</taxon>
        <taxon>Plectosphaerellaceae</taxon>
        <taxon>Verticillium</taxon>
    </lineage>
</organism>
<evidence type="ECO:0000256" key="1">
    <source>
        <dbReference type="SAM" id="MobiDB-lite"/>
    </source>
</evidence>
<dbReference type="Proteomes" id="UP000267145">
    <property type="component" value="Unassembled WGS sequence"/>
</dbReference>
<feature type="compositionally biased region" description="Polar residues" evidence="1">
    <location>
        <begin position="1"/>
        <end position="28"/>
    </location>
</feature>
<dbReference type="EMBL" id="RBVV01000010">
    <property type="protein sequence ID" value="RNJ60031.1"/>
    <property type="molecule type" value="Genomic_DNA"/>
</dbReference>
<evidence type="ECO:0000256" key="2">
    <source>
        <dbReference type="SAM" id="Phobius"/>
    </source>
</evidence>
<keyword evidence="2" id="KW-0812">Transmembrane</keyword>